<feature type="signal peptide" evidence="1">
    <location>
        <begin position="1"/>
        <end position="26"/>
    </location>
</feature>
<dbReference type="PANTHER" id="PTHR36505:SF1">
    <property type="entry name" value="BLR1072 PROTEIN"/>
    <property type="match status" value="1"/>
</dbReference>
<dbReference type="InterPro" id="IPR011033">
    <property type="entry name" value="PRC_barrel-like_sf"/>
</dbReference>
<gene>
    <name evidence="3" type="ORF">SAMN04488052_101305</name>
</gene>
<evidence type="ECO:0000313" key="4">
    <source>
        <dbReference type="Proteomes" id="UP000199657"/>
    </source>
</evidence>
<accession>A0A1H8Q233</accession>
<keyword evidence="4" id="KW-1185">Reference proteome</keyword>
<dbReference type="Proteomes" id="UP000199657">
    <property type="component" value="Unassembled WGS sequence"/>
</dbReference>
<feature type="chain" id="PRO_5011709131" evidence="1">
    <location>
        <begin position="27"/>
        <end position="138"/>
    </location>
</feature>
<evidence type="ECO:0000259" key="2">
    <source>
        <dbReference type="Pfam" id="PF05239"/>
    </source>
</evidence>
<evidence type="ECO:0000313" key="3">
    <source>
        <dbReference type="EMBL" id="SEO48305.1"/>
    </source>
</evidence>
<sequence length="138" mass="14083">MRPAKAVALSAVVGSAMVLGLGGVVADDGGPANGFDTHLSEKPADGYHANDLIGKSVMSTTEDEEVGSISDLVIDQDGSITAVVVGVGGFLGIGEKDVALSWDSVDLAQDADDETVVRVDADEDTLDNAPEYEDAGTF</sequence>
<dbReference type="Pfam" id="PF05239">
    <property type="entry name" value="PRC"/>
    <property type="match status" value="1"/>
</dbReference>
<proteinExistence type="predicted"/>
<dbReference type="SUPFAM" id="SSF50346">
    <property type="entry name" value="PRC-barrel domain"/>
    <property type="match status" value="1"/>
</dbReference>
<dbReference type="Gene3D" id="2.30.30.240">
    <property type="entry name" value="PRC-barrel domain"/>
    <property type="match status" value="1"/>
</dbReference>
<reference evidence="3 4" key="1">
    <citation type="submission" date="2016-10" db="EMBL/GenBank/DDBJ databases">
        <authorList>
            <person name="de Groot N.N."/>
        </authorList>
    </citation>
    <scope>NUCLEOTIDE SEQUENCE [LARGE SCALE GENOMIC DNA]</scope>
    <source>
        <strain evidence="3 4">CGMCC 1.6291</strain>
    </source>
</reference>
<name>A0A1H8Q233_9GAMM</name>
<feature type="domain" description="PRC-barrel" evidence="2">
    <location>
        <begin position="45"/>
        <end position="122"/>
    </location>
</feature>
<dbReference type="AlphaFoldDB" id="A0A1H8Q233"/>
<protein>
    <submittedName>
        <fullName evidence="3">PRC-barrel domain-containing protein</fullName>
    </submittedName>
</protein>
<dbReference type="RefSeq" id="WP_091639326.1">
    <property type="nucleotide sequence ID" value="NZ_FOEG01000001.1"/>
</dbReference>
<dbReference type="OrthoDB" id="6366681at2"/>
<dbReference type="InterPro" id="IPR027275">
    <property type="entry name" value="PRC-brl_dom"/>
</dbReference>
<organism evidence="3 4">
    <name type="scientific">Aquisalimonas asiatica</name>
    <dbReference type="NCBI Taxonomy" id="406100"/>
    <lineage>
        <taxon>Bacteria</taxon>
        <taxon>Pseudomonadati</taxon>
        <taxon>Pseudomonadota</taxon>
        <taxon>Gammaproteobacteria</taxon>
        <taxon>Chromatiales</taxon>
        <taxon>Ectothiorhodospiraceae</taxon>
        <taxon>Aquisalimonas</taxon>
    </lineage>
</organism>
<keyword evidence="1" id="KW-0732">Signal</keyword>
<dbReference type="PANTHER" id="PTHR36505">
    <property type="entry name" value="BLR1072 PROTEIN"/>
    <property type="match status" value="1"/>
</dbReference>
<dbReference type="EMBL" id="FOEG01000001">
    <property type="protein sequence ID" value="SEO48305.1"/>
    <property type="molecule type" value="Genomic_DNA"/>
</dbReference>
<evidence type="ECO:0000256" key="1">
    <source>
        <dbReference type="SAM" id="SignalP"/>
    </source>
</evidence>